<name>A0ABR7GK14_9FIRM</name>
<reference evidence="1 2" key="1">
    <citation type="submission" date="2020-08" db="EMBL/GenBank/DDBJ databases">
        <title>Genome public.</title>
        <authorList>
            <person name="Liu C."/>
            <person name="Sun Q."/>
        </authorList>
    </citation>
    <scope>NUCLEOTIDE SEQUENCE [LARGE SCALE GENOMIC DNA]</scope>
    <source>
        <strain evidence="1 2">M2</strain>
    </source>
</reference>
<dbReference type="EMBL" id="JACOPK010000001">
    <property type="protein sequence ID" value="MBC5694642.1"/>
    <property type="molecule type" value="Genomic_DNA"/>
</dbReference>
<evidence type="ECO:0000313" key="1">
    <source>
        <dbReference type="EMBL" id="MBC5694642.1"/>
    </source>
</evidence>
<accession>A0ABR7GK14</accession>
<keyword evidence="2" id="KW-1185">Reference proteome</keyword>
<dbReference type="RefSeq" id="WP_186968929.1">
    <property type="nucleotide sequence ID" value="NZ_JACOPK010000001.1"/>
</dbReference>
<protein>
    <submittedName>
        <fullName evidence="1">Uncharacterized protein</fullName>
    </submittedName>
</protein>
<gene>
    <name evidence="1" type="ORF">H8S02_01570</name>
</gene>
<dbReference type="Proteomes" id="UP000641741">
    <property type="component" value="Unassembled WGS sequence"/>
</dbReference>
<evidence type="ECO:0000313" key="2">
    <source>
        <dbReference type="Proteomes" id="UP000641741"/>
    </source>
</evidence>
<organism evidence="1 2">
    <name type="scientific">Agathobaculum hominis</name>
    <dbReference type="NCBI Taxonomy" id="2763014"/>
    <lineage>
        <taxon>Bacteria</taxon>
        <taxon>Bacillati</taxon>
        <taxon>Bacillota</taxon>
        <taxon>Clostridia</taxon>
        <taxon>Eubacteriales</taxon>
        <taxon>Butyricicoccaceae</taxon>
        <taxon>Agathobaculum</taxon>
    </lineage>
</organism>
<sequence>MKTIGIVCEGPTDFIVIKCIIDMLTGEENLYRKLQPEETLAGRNGNGWKGVVKWCRDNWDGRERLMHQVQPEIDFLVIHMDGDVSRKEKVVHCECASSADCDRRGTVDPLDCDKTPESRAACPIQLPCMDHGAPIGGYINHLTHLISEGKPYRDDVCIVIPCDSIEAWIVAAYDKNGDAEKIENPWETIISRRKTYHEIRVRGSSKNQRTFSDFADAVCENWSDVTRICESAYNFEQDILRLAAQV</sequence>
<proteinExistence type="predicted"/>
<comment type="caution">
    <text evidence="1">The sequence shown here is derived from an EMBL/GenBank/DDBJ whole genome shotgun (WGS) entry which is preliminary data.</text>
</comment>